<dbReference type="RefSeq" id="WP_138015230.1">
    <property type="nucleotide sequence ID" value="NZ_SULI01000003.1"/>
</dbReference>
<keyword evidence="1" id="KW-0808">Transferase</keyword>
<dbReference type="GO" id="GO:0034194">
    <property type="term" value="P:D-galactonate catabolic process"/>
    <property type="evidence" value="ECO:0007669"/>
    <property type="project" value="InterPro"/>
</dbReference>
<evidence type="ECO:0000313" key="2">
    <source>
        <dbReference type="Proteomes" id="UP000306575"/>
    </source>
</evidence>
<dbReference type="Proteomes" id="UP000306575">
    <property type="component" value="Unassembled WGS sequence"/>
</dbReference>
<proteinExistence type="predicted"/>
<keyword evidence="2" id="KW-1185">Reference proteome</keyword>
<protein>
    <submittedName>
        <fullName evidence="1">2-dehydro-3-deoxygalactonokinase</fullName>
    </submittedName>
</protein>
<sequence length="233" mass="24513">MTNWIAADKQGRSVRMWQMPSRQEVETADDPIVMVGSTTVAARSLPCAAVPDALIRGDAGGWQMSPFEWDGDHSAGAEACIAGYASENANWDGVICVVRDSTVWAHVSAGEVISFQRFVTGTLAAALSVADQWDQDRFLAALSDAMSRPERLAAHLAKATQSSDMWGALLGAELTAARPYWLGQQVVVIGQGRGASALGDALKTQGVPVEFADETDMFLTGLAAAVSAQGGVA</sequence>
<dbReference type="GO" id="GO:0008671">
    <property type="term" value="F:2-dehydro-3-deoxygalactonokinase activity"/>
    <property type="evidence" value="ECO:0007669"/>
    <property type="project" value="InterPro"/>
</dbReference>
<dbReference type="InterPro" id="IPR042257">
    <property type="entry name" value="DGOK_C"/>
</dbReference>
<dbReference type="Pfam" id="PF05035">
    <property type="entry name" value="DGOK"/>
    <property type="match status" value="1"/>
</dbReference>
<dbReference type="AlphaFoldDB" id="A0A4U7N963"/>
<dbReference type="InterPro" id="IPR007729">
    <property type="entry name" value="DGOK"/>
</dbReference>
<dbReference type="EMBL" id="SULI01000003">
    <property type="protein sequence ID" value="TKZ21906.1"/>
    <property type="molecule type" value="Genomic_DNA"/>
</dbReference>
<reference evidence="1 2" key="1">
    <citation type="submission" date="2019-04" db="EMBL/GenBank/DDBJ databases">
        <title>Genome sequence of Pelagicola litoralis CL-ES2.</title>
        <authorList>
            <person name="Cao J."/>
        </authorList>
    </citation>
    <scope>NUCLEOTIDE SEQUENCE [LARGE SCALE GENOMIC DNA]</scope>
    <source>
        <strain evidence="1 2">CL-ES2</strain>
    </source>
</reference>
<name>A0A4U7N963_9RHOB</name>
<gene>
    <name evidence="1" type="ORF">FAP39_04715</name>
</gene>
<comment type="caution">
    <text evidence="1">The sequence shown here is derived from an EMBL/GenBank/DDBJ whole genome shotgun (WGS) entry which is preliminary data.</text>
</comment>
<dbReference type="OrthoDB" id="256574at2"/>
<dbReference type="Gene3D" id="3.30.420.310">
    <property type="entry name" value="2-keto-3-deoxy-galactonokinase, C-terminal domain"/>
    <property type="match status" value="1"/>
</dbReference>
<accession>A0A4U7N963</accession>
<organism evidence="1 2">
    <name type="scientific">Shimia litoralis</name>
    <dbReference type="NCBI Taxonomy" id="420403"/>
    <lineage>
        <taxon>Bacteria</taxon>
        <taxon>Pseudomonadati</taxon>
        <taxon>Pseudomonadota</taxon>
        <taxon>Alphaproteobacteria</taxon>
        <taxon>Rhodobacterales</taxon>
        <taxon>Roseobacteraceae</taxon>
    </lineage>
</organism>
<evidence type="ECO:0000313" key="1">
    <source>
        <dbReference type="EMBL" id="TKZ21906.1"/>
    </source>
</evidence>
<keyword evidence="1" id="KW-0418">Kinase</keyword>